<keyword evidence="2" id="KW-1185">Reference proteome</keyword>
<dbReference type="EMBL" id="KL142416">
    <property type="protein sequence ID" value="KDR67259.1"/>
    <property type="molecule type" value="Genomic_DNA"/>
</dbReference>
<gene>
    <name evidence="1" type="ORF">GALMADRAFT_283607</name>
</gene>
<reference evidence="2" key="1">
    <citation type="journal article" date="2014" name="Proc. Natl. Acad. Sci. U.S.A.">
        <title>Extensive sampling of basidiomycete genomes demonstrates inadequacy of the white-rot/brown-rot paradigm for wood decay fungi.</title>
        <authorList>
            <person name="Riley R."/>
            <person name="Salamov A.A."/>
            <person name="Brown D.W."/>
            <person name="Nagy L.G."/>
            <person name="Floudas D."/>
            <person name="Held B.W."/>
            <person name="Levasseur A."/>
            <person name="Lombard V."/>
            <person name="Morin E."/>
            <person name="Otillar R."/>
            <person name="Lindquist E.A."/>
            <person name="Sun H."/>
            <person name="LaButti K.M."/>
            <person name="Schmutz J."/>
            <person name="Jabbour D."/>
            <person name="Luo H."/>
            <person name="Baker S.E."/>
            <person name="Pisabarro A.G."/>
            <person name="Walton J.D."/>
            <person name="Blanchette R.A."/>
            <person name="Henrissat B."/>
            <person name="Martin F."/>
            <person name="Cullen D."/>
            <person name="Hibbett D.S."/>
            <person name="Grigoriev I.V."/>
        </authorList>
    </citation>
    <scope>NUCLEOTIDE SEQUENCE [LARGE SCALE GENOMIC DNA]</scope>
    <source>
        <strain evidence="2">CBS 339.88</strain>
    </source>
</reference>
<evidence type="ECO:0000313" key="2">
    <source>
        <dbReference type="Proteomes" id="UP000027222"/>
    </source>
</evidence>
<organism evidence="1 2">
    <name type="scientific">Galerina marginata (strain CBS 339.88)</name>
    <dbReference type="NCBI Taxonomy" id="685588"/>
    <lineage>
        <taxon>Eukaryota</taxon>
        <taxon>Fungi</taxon>
        <taxon>Dikarya</taxon>
        <taxon>Basidiomycota</taxon>
        <taxon>Agaricomycotina</taxon>
        <taxon>Agaricomycetes</taxon>
        <taxon>Agaricomycetidae</taxon>
        <taxon>Agaricales</taxon>
        <taxon>Agaricineae</taxon>
        <taxon>Strophariaceae</taxon>
        <taxon>Galerina</taxon>
    </lineage>
</organism>
<name>A0A067SHP6_GALM3</name>
<dbReference type="Proteomes" id="UP000027222">
    <property type="component" value="Unassembled WGS sequence"/>
</dbReference>
<evidence type="ECO:0000313" key="1">
    <source>
        <dbReference type="EMBL" id="KDR67259.1"/>
    </source>
</evidence>
<dbReference type="HOGENOM" id="CLU_1562983_0_0_1"/>
<dbReference type="AlphaFoldDB" id="A0A067SHP6"/>
<sequence length="171" mass="18717">MVELRDRLDEPSLARWNVFPESRSRAISFSLNVEKNITPPGIRSGSGAFGNLINRGGALIAGRCDASSGEGSEDLKSTTLAVQVESHRHQLRQKRWWWMNCGSSCCDGDDSVHASGGETSTVVNEPTMTRVRYNRIGDDEEPLSDVDIAVVVVADADVDACLMAVTKHRDR</sequence>
<protein>
    <submittedName>
        <fullName evidence="1">Uncharacterized protein</fullName>
    </submittedName>
</protein>
<accession>A0A067SHP6</accession>
<proteinExistence type="predicted"/>